<dbReference type="Proteomes" id="UP001060566">
    <property type="component" value="Unassembled WGS sequence"/>
</dbReference>
<dbReference type="GeneID" id="301200766"/>
<organism evidence="1 2">
    <name type="scientific">Bacillus pretiosus</name>
    <dbReference type="NCBI Taxonomy" id="2983392"/>
    <lineage>
        <taxon>Bacteria</taxon>
        <taxon>Bacillati</taxon>
        <taxon>Bacillota</taxon>
        <taxon>Bacilli</taxon>
        <taxon>Bacillales</taxon>
        <taxon>Bacillaceae</taxon>
        <taxon>Bacillus</taxon>
    </lineage>
</organism>
<reference evidence="1" key="1">
    <citation type="submission" date="2022-10" db="EMBL/GenBank/DDBJ databases">
        <title>De novo draft assembly of the Pseudomonas pretiosus genome isolated from the plants rhizorohere.</title>
        <authorList>
            <person name="Robas M."/>
            <person name="Fernandez V.M."/>
            <person name="Provanza A."/>
            <person name="Jimenez P.A."/>
        </authorList>
    </citation>
    <scope>NUCLEOTIDE SEQUENCE</scope>
    <source>
        <strain evidence="1">SAICEU11T</strain>
    </source>
</reference>
<dbReference type="RefSeq" id="WP_264462809.1">
    <property type="nucleotide sequence ID" value="NZ_JAOXJG010000026.1"/>
</dbReference>
<keyword evidence="2" id="KW-1185">Reference proteome</keyword>
<dbReference type="EMBL" id="JAOXJG010000026">
    <property type="protein sequence ID" value="MCW1241905.1"/>
    <property type="molecule type" value="Genomic_DNA"/>
</dbReference>
<proteinExistence type="predicted"/>
<protein>
    <submittedName>
        <fullName evidence="1">Uncharacterized protein</fullName>
    </submittedName>
</protein>
<sequence>MILDVQINDRKPKVGDVVAIKWKTNRGKNGMEGYILSNQRLDDGGKTYKLLNVNGESIAFDNNTIDGLMKELAKHSAVAAFEVYPKHEFKLTLVPIGGAE</sequence>
<comment type="caution">
    <text evidence="1">The sequence shown here is derived from an EMBL/GenBank/DDBJ whole genome shotgun (WGS) entry which is preliminary data.</text>
</comment>
<name>A0ABT3EYH9_9BACI</name>
<accession>A0ABT3EYH9</accession>
<evidence type="ECO:0000313" key="2">
    <source>
        <dbReference type="Proteomes" id="UP001060566"/>
    </source>
</evidence>
<evidence type="ECO:0000313" key="1">
    <source>
        <dbReference type="EMBL" id="MCW1241905.1"/>
    </source>
</evidence>
<gene>
    <name evidence="1" type="ORF">NGM45_23045</name>
</gene>